<keyword evidence="4 12" id="KW-0863">Zinc-finger</keyword>
<dbReference type="GeneTree" id="ENSGT00940000174627"/>
<dbReference type="Ensembl" id="ENSSLUT00000030767.1">
    <property type="protein sequence ID" value="ENSSLUP00000029818.1"/>
    <property type="gene ID" value="ENSSLUG00000013390.1"/>
</dbReference>
<comment type="subcellular location">
    <subcellularLocation>
        <location evidence="1 13">Nucleus</location>
        <location evidence="1 13">Nucleoplasm</location>
    </subcellularLocation>
</comment>
<keyword evidence="16" id="KW-1185">Reference proteome</keyword>
<evidence type="ECO:0000256" key="6">
    <source>
        <dbReference type="ARBA" id="ARBA00023015"/>
    </source>
</evidence>
<dbReference type="AlphaFoldDB" id="A0A8C9Z022"/>
<evidence type="ECO:0000256" key="11">
    <source>
        <dbReference type="ARBA" id="ARBA00023306"/>
    </source>
</evidence>
<evidence type="ECO:0000256" key="10">
    <source>
        <dbReference type="ARBA" id="ARBA00023242"/>
    </source>
</evidence>
<dbReference type="GO" id="GO:0001935">
    <property type="term" value="P:endothelial cell proliferation"/>
    <property type="evidence" value="ECO:0007669"/>
    <property type="project" value="UniProtKB-UniRule"/>
</dbReference>
<proteinExistence type="inferred from homology"/>
<dbReference type="InterPro" id="IPR006612">
    <property type="entry name" value="THAP_Znf"/>
</dbReference>
<comment type="function">
    <text evidence="13">DNA-binding transcription regulator that regulates endothelial cell proliferation and G1/S cell-cycle progression. Specifically binds the 5'-[AT]NTNN[GT]GGCA[AGT]-3' core DNA sequence and acts by modulating expression of pRB-E2F cell-cycle target genes.</text>
</comment>
<keyword evidence="6 13" id="KW-0805">Transcription regulation</keyword>
<dbReference type="PROSITE" id="PS50950">
    <property type="entry name" value="ZF_THAP"/>
    <property type="match status" value="1"/>
</dbReference>
<dbReference type="SUPFAM" id="SSF57716">
    <property type="entry name" value="Glucocorticoid receptor-like (DNA-binding domain)"/>
    <property type="match status" value="1"/>
</dbReference>
<reference evidence="15" key="2">
    <citation type="submission" date="2025-09" db="UniProtKB">
        <authorList>
            <consortium name="Ensembl"/>
        </authorList>
    </citation>
    <scope>IDENTIFICATION</scope>
</reference>
<keyword evidence="10 13" id="KW-0539">Nucleus</keyword>
<evidence type="ECO:0000256" key="1">
    <source>
        <dbReference type="ARBA" id="ARBA00004642"/>
    </source>
</evidence>
<evidence type="ECO:0000256" key="8">
    <source>
        <dbReference type="ARBA" id="ARBA00023125"/>
    </source>
</evidence>
<dbReference type="Pfam" id="PF05485">
    <property type="entry name" value="THAP"/>
    <property type="match status" value="1"/>
</dbReference>
<keyword evidence="7 13" id="KW-0175">Coiled coil</keyword>
<evidence type="ECO:0000256" key="2">
    <source>
        <dbReference type="ARBA" id="ARBA00006177"/>
    </source>
</evidence>
<dbReference type="GO" id="GO:0005654">
    <property type="term" value="C:nucleoplasm"/>
    <property type="evidence" value="ECO:0007669"/>
    <property type="project" value="UniProtKB-SubCell"/>
</dbReference>
<protein>
    <recommendedName>
        <fullName evidence="13">THAP domain-containing protein 1</fullName>
    </recommendedName>
</protein>
<keyword evidence="9 13" id="KW-0804">Transcription</keyword>
<comment type="similarity">
    <text evidence="2 13">Belongs to the THAP1 family.</text>
</comment>
<evidence type="ECO:0000256" key="5">
    <source>
        <dbReference type="ARBA" id="ARBA00022833"/>
    </source>
</evidence>
<evidence type="ECO:0000256" key="12">
    <source>
        <dbReference type="PROSITE-ProRule" id="PRU00309"/>
    </source>
</evidence>
<evidence type="ECO:0000313" key="15">
    <source>
        <dbReference type="Ensembl" id="ENSSLUP00000029818.1"/>
    </source>
</evidence>
<evidence type="ECO:0000256" key="3">
    <source>
        <dbReference type="ARBA" id="ARBA00022723"/>
    </source>
</evidence>
<name>A0A8C9Z022_SANLU</name>
<keyword evidence="11 13" id="KW-0131">Cell cycle</keyword>
<evidence type="ECO:0000259" key="14">
    <source>
        <dbReference type="PROSITE" id="PS50950"/>
    </source>
</evidence>
<evidence type="ECO:0000256" key="7">
    <source>
        <dbReference type="ARBA" id="ARBA00023054"/>
    </source>
</evidence>
<organism evidence="15 16">
    <name type="scientific">Sander lucioperca</name>
    <name type="common">Pike-perch</name>
    <name type="synonym">Perca lucioperca</name>
    <dbReference type="NCBI Taxonomy" id="283035"/>
    <lineage>
        <taxon>Eukaryota</taxon>
        <taxon>Metazoa</taxon>
        <taxon>Chordata</taxon>
        <taxon>Craniata</taxon>
        <taxon>Vertebrata</taxon>
        <taxon>Euteleostomi</taxon>
        <taxon>Actinopterygii</taxon>
        <taxon>Neopterygii</taxon>
        <taxon>Teleostei</taxon>
        <taxon>Neoteleostei</taxon>
        <taxon>Acanthomorphata</taxon>
        <taxon>Eupercaria</taxon>
        <taxon>Perciformes</taxon>
        <taxon>Percoidei</taxon>
        <taxon>Percidae</taxon>
        <taxon>Luciopercinae</taxon>
        <taxon>Sander</taxon>
    </lineage>
</organism>
<dbReference type="InterPro" id="IPR026516">
    <property type="entry name" value="THAP1/10"/>
</dbReference>
<evidence type="ECO:0000313" key="16">
    <source>
        <dbReference type="Proteomes" id="UP000694568"/>
    </source>
</evidence>
<keyword evidence="5" id="KW-0862">Zinc</keyword>
<accession>A0A8C9Z022</accession>
<dbReference type="PANTHER" id="PTHR46600:SF1">
    <property type="entry name" value="THAP DOMAIN-CONTAINING PROTEIN 1"/>
    <property type="match status" value="1"/>
</dbReference>
<evidence type="ECO:0000256" key="13">
    <source>
        <dbReference type="RuleBase" id="RU369073"/>
    </source>
</evidence>
<dbReference type="PANTHER" id="PTHR46600">
    <property type="entry name" value="THAP DOMAIN-CONTAINING"/>
    <property type="match status" value="1"/>
</dbReference>
<feature type="domain" description="THAP-type" evidence="14">
    <location>
        <begin position="1"/>
        <end position="83"/>
    </location>
</feature>
<dbReference type="GO" id="GO:0003700">
    <property type="term" value="F:DNA-binding transcription factor activity"/>
    <property type="evidence" value="ECO:0007669"/>
    <property type="project" value="UniProtKB-UniRule"/>
</dbReference>
<sequence>MVDSCCAPGCQNHRGKDKGRALYRIPKDPEKRNKWIAAIKRARSRQNQTERWETTNDRFRLCCDQFISGTITNFLLENIKTYYYISLAFTRFRVILRTFRAVAVFL</sequence>
<keyword evidence="8 12" id="KW-0238">DNA-binding</keyword>
<dbReference type="Proteomes" id="UP000694568">
    <property type="component" value="Unplaced"/>
</dbReference>
<evidence type="ECO:0000256" key="4">
    <source>
        <dbReference type="ARBA" id="ARBA00022771"/>
    </source>
</evidence>
<reference evidence="15" key="1">
    <citation type="submission" date="2025-08" db="UniProtKB">
        <authorList>
            <consortium name="Ensembl"/>
        </authorList>
    </citation>
    <scope>IDENTIFICATION</scope>
</reference>
<keyword evidence="3" id="KW-0479">Metal-binding</keyword>
<dbReference type="GO" id="GO:0043565">
    <property type="term" value="F:sequence-specific DNA binding"/>
    <property type="evidence" value="ECO:0007669"/>
    <property type="project" value="UniProtKB-UniRule"/>
</dbReference>
<evidence type="ECO:0000256" key="9">
    <source>
        <dbReference type="ARBA" id="ARBA00023163"/>
    </source>
</evidence>
<dbReference type="GO" id="GO:0008270">
    <property type="term" value="F:zinc ion binding"/>
    <property type="evidence" value="ECO:0007669"/>
    <property type="project" value="UniProtKB-KW"/>
</dbReference>